<reference evidence="1" key="1">
    <citation type="submission" date="2018-06" db="EMBL/GenBank/DDBJ databases">
        <authorList>
            <person name="Zhirakovskaya E."/>
        </authorList>
    </citation>
    <scope>NUCLEOTIDE SEQUENCE</scope>
</reference>
<name>A0A3B0WZK5_9ZZZZ</name>
<evidence type="ECO:0008006" key="2">
    <source>
        <dbReference type="Google" id="ProtNLM"/>
    </source>
</evidence>
<protein>
    <recommendedName>
        <fullName evidence="2">Mobile element protein</fullName>
    </recommendedName>
</protein>
<dbReference type="AlphaFoldDB" id="A0A3B0WZK5"/>
<accession>A0A3B0WZK5</accession>
<organism evidence="1">
    <name type="scientific">hydrothermal vent metagenome</name>
    <dbReference type="NCBI Taxonomy" id="652676"/>
    <lineage>
        <taxon>unclassified sequences</taxon>
        <taxon>metagenomes</taxon>
        <taxon>ecological metagenomes</taxon>
    </lineage>
</organism>
<evidence type="ECO:0000313" key="1">
    <source>
        <dbReference type="EMBL" id="VAW60981.1"/>
    </source>
</evidence>
<proteinExistence type="predicted"/>
<gene>
    <name evidence="1" type="ORF">MNBD_GAMMA11-997</name>
</gene>
<dbReference type="EMBL" id="UOFG01000135">
    <property type="protein sequence ID" value="VAW60981.1"/>
    <property type="molecule type" value="Genomic_DNA"/>
</dbReference>
<sequence>MQKPRYTQILPETTPYYHCIFRCVRQSWLCGENYEHRGQHQDGVSVLVPLM</sequence>